<dbReference type="SUPFAM" id="SSF52540">
    <property type="entry name" value="P-loop containing nucleoside triphosphate hydrolases"/>
    <property type="match status" value="1"/>
</dbReference>
<dbReference type="KEGG" id="btu:BT0438A"/>
<protein>
    <recommendedName>
        <fullName evidence="6">DNA replication and repair protein RecF</fullName>
    </recommendedName>
</protein>
<comment type="similarity">
    <text evidence="6">Belongs to the RecF family.</text>
</comment>
<dbReference type="InterPro" id="IPR003395">
    <property type="entry name" value="RecF/RecN/SMC_N"/>
</dbReference>
<evidence type="ECO:0000256" key="5">
    <source>
        <dbReference type="ARBA" id="ARBA00023125"/>
    </source>
</evidence>
<name>A0ABF7PVL3_BORT9</name>
<dbReference type="Proteomes" id="UP000001205">
    <property type="component" value="Chromosome"/>
</dbReference>
<evidence type="ECO:0000256" key="6">
    <source>
        <dbReference type="HAMAP-Rule" id="MF_00365"/>
    </source>
</evidence>
<proteinExistence type="inferred from homology"/>
<dbReference type="AlphaFoldDB" id="A0ABF7PVL3"/>
<keyword evidence="9" id="KW-1185">Reference proteome</keyword>
<keyword evidence="2 6" id="KW-0235">DNA replication</keyword>
<dbReference type="NCBIfam" id="TIGR00611">
    <property type="entry name" value="recf"/>
    <property type="match status" value="1"/>
</dbReference>
<keyword evidence="6" id="KW-0742">SOS response</keyword>
<dbReference type="Pfam" id="PF02463">
    <property type="entry name" value="SMC_N"/>
    <property type="match status" value="1"/>
</dbReference>
<dbReference type="GO" id="GO:0006260">
    <property type="term" value="P:DNA replication"/>
    <property type="evidence" value="ECO:0007669"/>
    <property type="project" value="UniProtKB-UniRule"/>
</dbReference>
<dbReference type="GO" id="GO:0006281">
    <property type="term" value="P:DNA repair"/>
    <property type="evidence" value="ECO:0007669"/>
    <property type="project" value="UniProtKB-UniRule"/>
</dbReference>
<dbReference type="InterPro" id="IPR001238">
    <property type="entry name" value="DNA-binding_RecF"/>
</dbReference>
<reference evidence="9" key="1">
    <citation type="submission" date="2004-12" db="EMBL/GenBank/DDBJ databases">
        <title>The genome sequence of Borrelia hermsii and Borrelia turicatae: comparative analysis of two agents of endemic N. America relapsing fever.</title>
        <authorList>
            <person name="Porcella S.F."/>
            <person name="Raffel S.J."/>
            <person name="Schrumpf M.E."/>
            <person name="Montgomery B."/>
            <person name="Smith T."/>
            <person name="Schwan T.G."/>
        </authorList>
    </citation>
    <scope>NUCLEOTIDE SEQUENCE [LARGE SCALE GENOMIC DNA]</scope>
    <source>
        <strain evidence="9">91E135</strain>
    </source>
</reference>
<organism evidence="8 9">
    <name type="scientific">Borrelia turicatae (strain 91E135)</name>
    <dbReference type="NCBI Taxonomy" id="314724"/>
    <lineage>
        <taxon>Bacteria</taxon>
        <taxon>Pseudomonadati</taxon>
        <taxon>Spirochaetota</taxon>
        <taxon>Spirochaetia</taxon>
        <taxon>Spirochaetales</taxon>
        <taxon>Borreliaceae</taxon>
        <taxon>Borrelia</taxon>
    </lineage>
</organism>
<dbReference type="InterPro" id="IPR027417">
    <property type="entry name" value="P-loop_NTPase"/>
</dbReference>
<evidence type="ECO:0000313" key="9">
    <source>
        <dbReference type="Proteomes" id="UP000001205"/>
    </source>
</evidence>
<comment type="function">
    <text evidence="6">The RecF protein is involved in DNA metabolism; it is required for DNA replication and normal SOS inducibility. RecF binds preferentially to single-stranded, linear DNA. It also seems to bind ATP.</text>
</comment>
<comment type="subcellular location">
    <subcellularLocation>
        <location evidence="6">Cytoplasm</location>
    </subcellularLocation>
</comment>
<dbReference type="InterPro" id="IPR042174">
    <property type="entry name" value="RecF_2"/>
</dbReference>
<dbReference type="GO" id="GO:0005524">
    <property type="term" value="F:ATP binding"/>
    <property type="evidence" value="ECO:0007669"/>
    <property type="project" value="UniProtKB-UniRule"/>
</dbReference>
<evidence type="ECO:0000313" key="8">
    <source>
        <dbReference type="EMBL" id="AAX17766.1"/>
    </source>
</evidence>
<gene>
    <name evidence="6" type="primary">recF</name>
    <name evidence="8" type="ordered locus">BT0438A</name>
</gene>
<evidence type="ECO:0000259" key="7">
    <source>
        <dbReference type="Pfam" id="PF02463"/>
    </source>
</evidence>
<dbReference type="Gene3D" id="1.20.1050.90">
    <property type="entry name" value="RecF/RecN/SMC, N-terminal domain"/>
    <property type="match status" value="1"/>
</dbReference>
<dbReference type="GO" id="GO:0003697">
    <property type="term" value="F:single-stranded DNA binding"/>
    <property type="evidence" value="ECO:0007669"/>
    <property type="project" value="UniProtKB-UniRule"/>
</dbReference>
<keyword evidence="3 6" id="KW-0547">Nucleotide-binding</keyword>
<dbReference type="GO" id="GO:0005737">
    <property type="term" value="C:cytoplasm"/>
    <property type="evidence" value="ECO:0007669"/>
    <property type="project" value="UniProtKB-SubCell"/>
</dbReference>
<keyword evidence="5 6" id="KW-0238">DNA-binding</keyword>
<dbReference type="Gene3D" id="3.40.50.300">
    <property type="entry name" value="P-loop containing nucleotide triphosphate hydrolases"/>
    <property type="match status" value="1"/>
</dbReference>
<dbReference type="PANTHER" id="PTHR32182">
    <property type="entry name" value="DNA REPLICATION AND REPAIR PROTEIN RECF"/>
    <property type="match status" value="1"/>
</dbReference>
<accession>A0ABF7PVL3</accession>
<evidence type="ECO:0000256" key="2">
    <source>
        <dbReference type="ARBA" id="ARBA00022705"/>
    </source>
</evidence>
<dbReference type="PANTHER" id="PTHR32182:SF0">
    <property type="entry name" value="DNA REPLICATION AND REPAIR PROTEIN RECF"/>
    <property type="match status" value="1"/>
</dbReference>
<feature type="binding site" evidence="6">
    <location>
        <begin position="32"/>
        <end position="39"/>
    </location>
    <ligand>
        <name>ATP</name>
        <dbReference type="ChEBI" id="CHEBI:30616"/>
    </ligand>
</feature>
<evidence type="ECO:0000256" key="1">
    <source>
        <dbReference type="ARBA" id="ARBA00022490"/>
    </source>
</evidence>
<keyword evidence="6" id="KW-0234">DNA repair</keyword>
<dbReference type="EMBL" id="CP000049">
    <property type="protein sequence ID" value="AAX17766.1"/>
    <property type="molecule type" value="Genomic_DNA"/>
</dbReference>
<keyword evidence="6" id="KW-0227">DNA damage</keyword>
<keyword evidence="1 6" id="KW-0963">Cytoplasm</keyword>
<sequence>MAKMIKKVEFFNFKNIENRVINFDFNNIYFCGENGSGKTNILDAIYCLAFASSFLVRTDRELITYGKTEFYLKCFYNTEGKAGEIGLSLRNGKKEIKVNNSIVKDRKNLILNIPSVIFSNYDTDFIIGAPAKKRWFFDQAISLVSLSYLDSLRKYRKILQQRNLILRQGNKDLLKVYNETFVDFAFEITKMRENFIKHFYEFFKYYYSFIFDVSYSLEIKYLPSVKCSKRDEFLQTLLLKEQDELYSESTLIGPHRDLYEILSGERVFTHHSSTGQIRALALIYRLIQVIMFNKQFGIAPILLFDDVFLELDSMRRKRIFDILPKDSQCFFTFLDDCYDIKQDSKFIVYRIKNGRFQL</sequence>
<dbReference type="GO" id="GO:0009432">
    <property type="term" value="P:SOS response"/>
    <property type="evidence" value="ECO:0007669"/>
    <property type="project" value="UniProtKB-UniRule"/>
</dbReference>
<feature type="domain" description="RecF/RecN/SMC N-terminal" evidence="7">
    <location>
        <begin position="4"/>
        <end position="332"/>
    </location>
</feature>
<evidence type="ECO:0000256" key="3">
    <source>
        <dbReference type="ARBA" id="ARBA00022741"/>
    </source>
</evidence>
<keyword evidence="4 6" id="KW-0067">ATP-binding</keyword>
<dbReference type="HAMAP" id="MF_00365">
    <property type="entry name" value="RecF"/>
    <property type="match status" value="1"/>
</dbReference>
<evidence type="ECO:0000256" key="4">
    <source>
        <dbReference type="ARBA" id="ARBA00022840"/>
    </source>
</evidence>